<evidence type="ECO:0008006" key="3">
    <source>
        <dbReference type="Google" id="ProtNLM"/>
    </source>
</evidence>
<dbReference type="HOGENOM" id="CLU_072380_1_0_1"/>
<dbReference type="eggNOG" id="ENOG502SSU3">
    <property type="taxonomic scope" value="Eukaryota"/>
</dbReference>
<proteinExistence type="predicted"/>
<dbReference type="Gene3D" id="2.60.120.10">
    <property type="entry name" value="Jelly Rolls"/>
    <property type="match status" value="1"/>
</dbReference>
<dbReference type="Proteomes" id="UP000016933">
    <property type="component" value="Unassembled WGS sequence"/>
</dbReference>
<evidence type="ECO:0000313" key="1">
    <source>
        <dbReference type="EMBL" id="EME44794.1"/>
    </source>
</evidence>
<dbReference type="OMA" id="IRMTITG"/>
<gene>
    <name evidence="1" type="ORF">DOTSEDRAFT_24778</name>
</gene>
<reference evidence="1 2" key="2">
    <citation type="journal article" date="2012" name="PLoS Pathog.">
        <title>Diverse lifestyles and strategies of plant pathogenesis encoded in the genomes of eighteen Dothideomycetes fungi.</title>
        <authorList>
            <person name="Ohm R.A."/>
            <person name="Feau N."/>
            <person name="Henrissat B."/>
            <person name="Schoch C.L."/>
            <person name="Horwitz B.A."/>
            <person name="Barry K.W."/>
            <person name="Condon B.J."/>
            <person name="Copeland A.C."/>
            <person name="Dhillon B."/>
            <person name="Glaser F."/>
            <person name="Hesse C.N."/>
            <person name="Kosti I."/>
            <person name="LaButti K."/>
            <person name="Lindquist E.A."/>
            <person name="Lucas S."/>
            <person name="Salamov A.A."/>
            <person name="Bradshaw R.E."/>
            <person name="Ciuffetti L."/>
            <person name="Hamelin R.C."/>
            <person name="Kema G.H.J."/>
            <person name="Lawrence C."/>
            <person name="Scott J.A."/>
            <person name="Spatafora J.W."/>
            <person name="Turgeon B.G."/>
            <person name="de Wit P.J.G.M."/>
            <person name="Zhong S."/>
            <person name="Goodwin S.B."/>
            <person name="Grigoriev I.V."/>
        </authorList>
    </citation>
    <scope>NUCLEOTIDE SEQUENCE [LARGE SCALE GENOMIC DNA]</scope>
    <source>
        <strain evidence="2">NZE10 / CBS 128990</strain>
    </source>
</reference>
<dbReference type="InterPro" id="IPR011051">
    <property type="entry name" value="RmlC_Cupin_sf"/>
</dbReference>
<accession>N1PQU7</accession>
<sequence length="165" mass="18852">MSNVDLQKTQKVIAGPYTLFDGSIKAEYLQDDDLDATFLIRMTITGGHALIDKRKSHPISPPLHLHFDQAETFKVLQGKWGVTAGYEQRDIILMPEDEAFTIPTWLPHTPWPVPTEEDSIILAWGHPKGVLKPMDVPFFEQIFLYIGECFEEKKNPDLLQMMLSQ</sequence>
<dbReference type="InterPro" id="IPR014710">
    <property type="entry name" value="RmlC-like_jellyroll"/>
</dbReference>
<organism evidence="1 2">
    <name type="scientific">Dothistroma septosporum (strain NZE10 / CBS 128990)</name>
    <name type="common">Red band needle blight fungus</name>
    <name type="synonym">Mycosphaerella pini</name>
    <dbReference type="NCBI Taxonomy" id="675120"/>
    <lineage>
        <taxon>Eukaryota</taxon>
        <taxon>Fungi</taxon>
        <taxon>Dikarya</taxon>
        <taxon>Ascomycota</taxon>
        <taxon>Pezizomycotina</taxon>
        <taxon>Dothideomycetes</taxon>
        <taxon>Dothideomycetidae</taxon>
        <taxon>Mycosphaerellales</taxon>
        <taxon>Mycosphaerellaceae</taxon>
        <taxon>Dothistroma</taxon>
    </lineage>
</organism>
<dbReference type="SUPFAM" id="SSF51182">
    <property type="entry name" value="RmlC-like cupins"/>
    <property type="match status" value="1"/>
</dbReference>
<keyword evidence="2" id="KW-1185">Reference proteome</keyword>
<dbReference type="AlphaFoldDB" id="N1PQU7"/>
<dbReference type="OrthoDB" id="9976870at2759"/>
<dbReference type="EMBL" id="KB446539">
    <property type="protein sequence ID" value="EME44794.1"/>
    <property type="molecule type" value="Genomic_DNA"/>
</dbReference>
<reference evidence="2" key="1">
    <citation type="journal article" date="2012" name="PLoS Genet.">
        <title>The genomes of the fungal plant pathogens Cladosporium fulvum and Dothistroma septosporum reveal adaptation to different hosts and lifestyles but also signatures of common ancestry.</title>
        <authorList>
            <person name="de Wit P.J.G.M."/>
            <person name="van der Burgt A."/>
            <person name="Oekmen B."/>
            <person name="Stergiopoulos I."/>
            <person name="Abd-Elsalam K.A."/>
            <person name="Aerts A.L."/>
            <person name="Bahkali A.H."/>
            <person name="Beenen H.G."/>
            <person name="Chettri P."/>
            <person name="Cox M.P."/>
            <person name="Datema E."/>
            <person name="de Vries R.P."/>
            <person name="Dhillon B."/>
            <person name="Ganley A.R."/>
            <person name="Griffiths S.A."/>
            <person name="Guo Y."/>
            <person name="Hamelin R.C."/>
            <person name="Henrissat B."/>
            <person name="Kabir M.S."/>
            <person name="Jashni M.K."/>
            <person name="Kema G."/>
            <person name="Klaubauf S."/>
            <person name="Lapidus A."/>
            <person name="Levasseur A."/>
            <person name="Lindquist E."/>
            <person name="Mehrabi R."/>
            <person name="Ohm R.A."/>
            <person name="Owen T.J."/>
            <person name="Salamov A."/>
            <person name="Schwelm A."/>
            <person name="Schijlen E."/>
            <person name="Sun H."/>
            <person name="van den Burg H.A."/>
            <person name="van Ham R.C.H.J."/>
            <person name="Zhang S."/>
            <person name="Goodwin S.B."/>
            <person name="Grigoriev I.V."/>
            <person name="Collemare J."/>
            <person name="Bradshaw R.E."/>
        </authorList>
    </citation>
    <scope>NUCLEOTIDE SEQUENCE [LARGE SCALE GENOMIC DNA]</scope>
    <source>
        <strain evidence="2">NZE10 / CBS 128990</strain>
    </source>
</reference>
<name>N1PQU7_DOTSN</name>
<evidence type="ECO:0000313" key="2">
    <source>
        <dbReference type="Proteomes" id="UP000016933"/>
    </source>
</evidence>
<protein>
    <recommendedName>
        <fullName evidence="3">Cupin 2 conserved barrel domain-containing protein</fullName>
    </recommendedName>
</protein>
<dbReference type="STRING" id="675120.N1PQU7"/>